<keyword evidence="5" id="KW-0489">Methyltransferase</keyword>
<dbReference type="PROSITE" id="PS50889">
    <property type="entry name" value="S4"/>
    <property type="match status" value="1"/>
</dbReference>
<dbReference type="EMBL" id="FOKA01000012">
    <property type="protein sequence ID" value="SFB28801.1"/>
    <property type="molecule type" value="Genomic_DNA"/>
</dbReference>
<dbReference type="SUPFAM" id="SSF53335">
    <property type="entry name" value="S-adenosyl-L-methionine-dependent methyltransferases"/>
    <property type="match status" value="1"/>
</dbReference>
<dbReference type="CDD" id="cd00165">
    <property type="entry name" value="S4"/>
    <property type="match status" value="1"/>
</dbReference>
<dbReference type="PIRSF" id="PIRSF005578">
    <property type="entry name" value="TlyA"/>
    <property type="match status" value="1"/>
</dbReference>
<dbReference type="GO" id="GO:0032259">
    <property type="term" value="P:methylation"/>
    <property type="evidence" value="ECO:0007669"/>
    <property type="project" value="UniProtKB-KW"/>
</dbReference>
<dbReference type="SMART" id="SM00363">
    <property type="entry name" value="S4"/>
    <property type="match status" value="1"/>
</dbReference>
<sequence length="276" mass="28330">MSVAVEDARVTARLDAELVRRGLARSRRHAGELLDAGRVQVDGRAVGKAARAVAPEAHLDVLADPDDADWASRAALKLVGALEALGAAAPAVAGRTCLDLGASTGGFTDVLLRRGAAHVTAVDVGHGQLLPRLREDPRVDAREGVNVRHLRPGDVPTPDLVVGDLSFISLTLVLGPVAALLHPSSDVLLLVKPQFEVGRERLGSGGVVRDAGAAAAAVHRVLVAAAGHGLATAGLVPSPVVGTHGNREHVAHLRPLPAAVPPDLAWVARRTGAVPA</sequence>
<evidence type="ECO:0000256" key="2">
    <source>
        <dbReference type="ARBA" id="ARBA00029460"/>
    </source>
</evidence>
<gene>
    <name evidence="5" type="ORF">SAMN05421867_112120</name>
</gene>
<keyword evidence="6" id="KW-1185">Reference proteome</keyword>
<dbReference type="InterPro" id="IPR029063">
    <property type="entry name" value="SAM-dependent_MTases_sf"/>
</dbReference>
<comment type="similarity">
    <text evidence="2">Belongs to the TlyA family.</text>
</comment>
<dbReference type="Gene3D" id="3.40.50.150">
    <property type="entry name" value="Vaccinia Virus protein VP39"/>
    <property type="match status" value="1"/>
</dbReference>
<protein>
    <submittedName>
        <fullName evidence="5">23S rRNA (Cytidine1920-2'-O)/16S rRNA (Cytidine1409-2'-O)-methyltransferase</fullName>
    </submittedName>
</protein>
<dbReference type="InterPro" id="IPR004538">
    <property type="entry name" value="Hemolysin_A/TlyA"/>
</dbReference>
<dbReference type="SUPFAM" id="SSF55174">
    <property type="entry name" value="Alpha-L RNA-binding motif"/>
    <property type="match status" value="1"/>
</dbReference>
<keyword evidence="1 3" id="KW-0694">RNA-binding</keyword>
<evidence type="ECO:0000256" key="1">
    <source>
        <dbReference type="ARBA" id="ARBA00022884"/>
    </source>
</evidence>
<dbReference type="PANTHER" id="PTHR32319:SF0">
    <property type="entry name" value="BACTERIAL HEMOLYSIN-LIKE PROTEIN"/>
    <property type="match status" value="1"/>
</dbReference>
<dbReference type="InterPro" id="IPR036986">
    <property type="entry name" value="S4_RNA-bd_sf"/>
</dbReference>
<proteinExistence type="inferred from homology"/>
<dbReference type="PANTHER" id="PTHR32319">
    <property type="entry name" value="BACTERIAL HEMOLYSIN-LIKE PROTEIN"/>
    <property type="match status" value="1"/>
</dbReference>
<dbReference type="Proteomes" id="UP000199012">
    <property type="component" value="Unassembled WGS sequence"/>
</dbReference>
<dbReference type="GO" id="GO:0008168">
    <property type="term" value="F:methyltransferase activity"/>
    <property type="evidence" value="ECO:0007669"/>
    <property type="project" value="UniProtKB-KW"/>
</dbReference>
<name>A0A1I0ZTG0_9CELL</name>
<reference evidence="5 6" key="1">
    <citation type="submission" date="2016-10" db="EMBL/GenBank/DDBJ databases">
        <authorList>
            <person name="de Groot N.N."/>
        </authorList>
    </citation>
    <scope>NUCLEOTIDE SEQUENCE [LARGE SCALE GENOMIC DNA]</scope>
    <source>
        <strain evidence="5 6">CGMCC 4.6945</strain>
    </source>
</reference>
<dbReference type="InterPro" id="IPR002942">
    <property type="entry name" value="S4_RNA-bd"/>
</dbReference>
<evidence type="ECO:0000313" key="6">
    <source>
        <dbReference type="Proteomes" id="UP000199012"/>
    </source>
</evidence>
<dbReference type="Pfam" id="PF01728">
    <property type="entry name" value="FtsJ"/>
    <property type="match status" value="1"/>
</dbReference>
<dbReference type="Pfam" id="PF01479">
    <property type="entry name" value="S4"/>
    <property type="match status" value="1"/>
</dbReference>
<evidence type="ECO:0000259" key="4">
    <source>
        <dbReference type="SMART" id="SM00363"/>
    </source>
</evidence>
<dbReference type="GO" id="GO:0003723">
    <property type="term" value="F:RNA binding"/>
    <property type="evidence" value="ECO:0007669"/>
    <property type="project" value="UniProtKB-KW"/>
</dbReference>
<dbReference type="InterPro" id="IPR047048">
    <property type="entry name" value="TlyA"/>
</dbReference>
<feature type="domain" description="RNA-binding S4" evidence="4">
    <location>
        <begin position="12"/>
        <end position="76"/>
    </location>
</feature>
<dbReference type="InterPro" id="IPR002877">
    <property type="entry name" value="RNA_MeTrfase_FtsJ_dom"/>
</dbReference>
<keyword evidence="5" id="KW-0808">Transferase</keyword>
<accession>A0A1I0ZTG0</accession>
<organism evidence="5 6">
    <name type="scientific">Cellulomonas marina</name>
    <dbReference type="NCBI Taxonomy" id="988821"/>
    <lineage>
        <taxon>Bacteria</taxon>
        <taxon>Bacillati</taxon>
        <taxon>Actinomycetota</taxon>
        <taxon>Actinomycetes</taxon>
        <taxon>Micrococcales</taxon>
        <taxon>Cellulomonadaceae</taxon>
        <taxon>Cellulomonas</taxon>
    </lineage>
</organism>
<dbReference type="AlphaFoldDB" id="A0A1I0ZTG0"/>
<evidence type="ECO:0000256" key="3">
    <source>
        <dbReference type="PROSITE-ProRule" id="PRU00182"/>
    </source>
</evidence>
<dbReference type="Gene3D" id="3.10.290.10">
    <property type="entry name" value="RNA-binding S4 domain"/>
    <property type="match status" value="1"/>
</dbReference>
<dbReference type="STRING" id="988821.SAMN05421867_112120"/>
<evidence type="ECO:0000313" key="5">
    <source>
        <dbReference type="EMBL" id="SFB28801.1"/>
    </source>
</evidence>
<dbReference type="CDD" id="cd02440">
    <property type="entry name" value="AdoMet_MTases"/>
    <property type="match status" value="1"/>
</dbReference>